<sequence length="45" mass="5464">MKKTRFFGRSIARRWVLEKKLAAAQEEGEKEERWNRLGLQNEFLL</sequence>
<reference evidence="1 2" key="1">
    <citation type="journal article" date="2018" name="Front. Plant Sci.">
        <title>Red Clover (Trifolium pratense) and Zigzag Clover (T. medium) - A Picture of Genomic Similarities and Differences.</title>
        <authorList>
            <person name="Dluhosova J."/>
            <person name="Istvanek J."/>
            <person name="Nedelnik J."/>
            <person name="Repkova J."/>
        </authorList>
    </citation>
    <scope>NUCLEOTIDE SEQUENCE [LARGE SCALE GENOMIC DNA]</scope>
    <source>
        <strain evidence="2">cv. 10/8</strain>
        <tissue evidence="1">Leaf</tissue>
    </source>
</reference>
<keyword evidence="2" id="KW-1185">Reference proteome</keyword>
<protein>
    <submittedName>
        <fullName evidence="1">Uncharacterized protein</fullName>
    </submittedName>
</protein>
<organism evidence="1 2">
    <name type="scientific">Trifolium medium</name>
    <dbReference type="NCBI Taxonomy" id="97028"/>
    <lineage>
        <taxon>Eukaryota</taxon>
        <taxon>Viridiplantae</taxon>
        <taxon>Streptophyta</taxon>
        <taxon>Embryophyta</taxon>
        <taxon>Tracheophyta</taxon>
        <taxon>Spermatophyta</taxon>
        <taxon>Magnoliopsida</taxon>
        <taxon>eudicotyledons</taxon>
        <taxon>Gunneridae</taxon>
        <taxon>Pentapetalae</taxon>
        <taxon>rosids</taxon>
        <taxon>fabids</taxon>
        <taxon>Fabales</taxon>
        <taxon>Fabaceae</taxon>
        <taxon>Papilionoideae</taxon>
        <taxon>50 kb inversion clade</taxon>
        <taxon>NPAAA clade</taxon>
        <taxon>Hologalegina</taxon>
        <taxon>IRL clade</taxon>
        <taxon>Trifolieae</taxon>
        <taxon>Trifolium</taxon>
    </lineage>
</organism>
<dbReference type="AlphaFoldDB" id="A0A392UAM3"/>
<evidence type="ECO:0000313" key="1">
    <source>
        <dbReference type="EMBL" id="MCI70559.1"/>
    </source>
</evidence>
<feature type="non-terminal residue" evidence="1">
    <location>
        <position position="45"/>
    </location>
</feature>
<comment type="caution">
    <text evidence="1">The sequence shown here is derived from an EMBL/GenBank/DDBJ whole genome shotgun (WGS) entry which is preliminary data.</text>
</comment>
<dbReference type="Proteomes" id="UP000265520">
    <property type="component" value="Unassembled WGS sequence"/>
</dbReference>
<evidence type="ECO:0000313" key="2">
    <source>
        <dbReference type="Proteomes" id="UP000265520"/>
    </source>
</evidence>
<name>A0A392UAM3_9FABA</name>
<dbReference type="EMBL" id="LXQA010778297">
    <property type="protein sequence ID" value="MCI70559.1"/>
    <property type="molecule type" value="Genomic_DNA"/>
</dbReference>
<proteinExistence type="predicted"/>
<accession>A0A392UAM3</accession>